<evidence type="ECO:0000313" key="2">
    <source>
        <dbReference type="EMBL" id="CAA2975054.1"/>
    </source>
</evidence>
<dbReference type="EMBL" id="CACTIH010002224">
    <property type="protein sequence ID" value="CAA2975054.1"/>
    <property type="molecule type" value="Genomic_DNA"/>
</dbReference>
<comment type="caution">
    <text evidence="2">The sequence shown here is derived from an EMBL/GenBank/DDBJ whole genome shotgun (WGS) entry which is preliminary data.</text>
</comment>
<dbReference type="OrthoDB" id="1747851at2759"/>
<evidence type="ECO:0000256" key="1">
    <source>
        <dbReference type="SAM" id="MobiDB-lite"/>
    </source>
</evidence>
<name>A0A8S0R7Q4_OLEEU</name>
<proteinExistence type="predicted"/>
<organism evidence="2 3">
    <name type="scientific">Olea europaea subsp. europaea</name>
    <dbReference type="NCBI Taxonomy" id="158383"/>
    <lineage>
        <taxon>Eukaryota</taxon>
        <taxon>Viridiplantae</taxon>
        <taxon>Streptophyta</taxon>
        <taxon>Embryophyta</taxon>
        <taxon>Tracheophyta</taxon>
        <taxon>Spermatophyta</taxon>
        <taxon>Magnoliopsida</taxon>
        <taxon>eudicotyledons</taxon>
        <taxon>Gunneridae</taxon>
        <taxon>Pentapetalae</taxon>
        <taxon>asterids</taxon>
        <taxon>lamiids</taxon>
        <taxon>Lamiales</taxon>
        <taxon>Oleaceae</taxon>
        <taxon>Oleeae</taxon>
        <taxon>Olea</taxon>
    </lineage>
</organism>
<reference evidence="2 3" key="1">
    <citation type="submission" date="2019-12" db="EMBL/GenBank/DDBJ databases">
        <authorList>
            <person name="Alioto T."/>
            <person name="Alioto T."/>
            <person name="Gomez Garrido J."/>
        </authorList>
    </citation>
    <scope>NUCLEOTIDE SEQUENCE [LARGE SCALE GENOMIC DNA]</scope>
</reference>
<evidence type="ECO:0000313" key="3">
    <source>
        <dbReference type="Proteomes" id="UP000594638"/>
    </source>
</evidence>
<keyword evidence="3" id="KW-1185">Reference proteome</keyword>
<protein>
    <submittedName>
        <fullName evidence="2">Uncharacterized protein</fullName>
    </submittedName>
</protein>
<sequence>MEQVASLKDTIGKKDEEIERLQLLKDLKNVSPSMRYGSTSPSKKSIVGTPQKSFKMLNGSEKAASDEENFSKGSDKHSVISLRKESLRRSNSLGYGDADNEEKLGDKSNSILSMETETEGSKTGKKIMIRKHSEIVIM</sequence>
<feature type="region of interest" description="Disordered" evidence="1">
    <location>
        <begin position="31"/>
        <end position="50"/>
    </location>
</feature>
<feature type="region of interest" description="Disordered" evidence="1">
    <location>
        <begin position="56"/>
        <end position="124"/>
    </location>
</feature>
<accession>A0A8S0R7Q4</accession>
<dbReference type="AlphaFoldDB" id="A0A8S0R7Q4"/>
<dbReference type="Gramene" id="OE9A111932T1">
    <property type="protein sequence ID" value="OE9A111932C1"/>
    <property type="gene ID" value="OE9A111932"/>
</dbReference>
<feature type="compositionally biased region" description="Basic and acidic residues" evidence="1">
    <location>
        <begin position="63"/>
        <end position="88"/>
    </location>
</feature>
<dbReference type="Proteomes" id="UP000594638">
    <property type="component" value="Unassembled WGS sequence"/>
</dbReference>
<gene>
    <name evidence="2" type="ORF">OLEA9_A111932</name>
</gene>